<dbReference type="EMBL" id="PTIX01000009">
    <property type="protein sequence ID" value="PPK66842.1"/>
    <property type="molecule type" value="Genomic_DNA"/>
</dbReference>
<feature type="binding site" evidence="1">
    <location>
        <position position="47"/>
    </location>
    <ligand>
        <name>Mg(2+)</name>
        <dbReference type="ChEBI" id="CHEBI:18420"/>
        <label>1</label>
    </ligand>
</feature>
<comment type="cofactor">
    <cofactor evidence="1">
        <name>Mg(2+)</name>
        <dbReference type="ChEBI" id="CHEBI:18420"/>
    </cofactor>
    <text evidence="1">Binds 2 magnesium ions per subunit.</text>
</comment>
<feature type="compositionally biased region" description="Polar residues" evidence="2">
    <location>
        <begin position="291"/>
        <end position="301"/>
    </location>
</feature>
<accession>A0A2S6GNM5</accession>
<feature type="binding site" evidence="1">
    <location>
        <position position="49"/>
    </location>
    <ligand>
        <name>Mg(2+)</name>
        <dbReference type="ChEBI" id="CHEBI:18420"/>
        <label>1</label>
    </ligand>
</feature>
<evidence type="ECO:0000313" key="3">
    <source>
        <dbReference type="EMBL" id="PPK66842.1"/>
    </source>
</evidence>
<reference evidence="3 4" key="1">
    <citation type="submission" date="2018-02" db="EMBL/GenBank/DDBJ databases">
        <title>Genomic Encyclopedia of Archaeal and Bacterial Type Strains, Phase II (KMG-II): from individual species to whole genera.</title>
        <authorList>
            <person name="Goeker M."/>
        </authorList>
    </citation>
    <scope>NUCLEOTIDE SEQUENCE [LARGE SCALE GENOMIC DNA]</scope>
    <source>
        <strain evidence="3 4">YU 961-1</strain>
    </source>
</reference>
<name>A0A2S6GNM5_9PSEU</name>
<dbReference type="AlphaFoldDB" id="A0A2S6GNM5"/>
<keyword evidence="1" id="KW-0460">Magnesium</keyword>
<organism evidence="3 4">
    <name type="scientific">Actinokineospora auranticolor</name>
    <dbReference type="NCBI Taxonomy" id="155976"/>
    <lineage>
        <taxon>Bacteria</taxon>
        <taxon>Bacillati</taxon>
        <taxon>Actinomycetota</taxon>
        <taxon>Actinomycetes</taxon>
        <taxon>Pseudonocardiales</taxon>
        <taxon>Pseudonocardiaceae</taxon>
        <taxon>Actinokineospora</taxon>
    </lineage>
</organism>
<keyword evidence="3" id="KW-0378">Hydrolase</keyword>
<dbReference type="RefSeq" id="WP_104480205.1">
    <property type="nucleotide sequence ID" value="NZ_CP154825.1"/>
</dbReference>
<dbReference type="Pfam" id="PF03747">
    <property type="entry name" value="ADP_ribosyl_GH"/>
    <property type="match status" value="1"/>
</dbReference>
<dbReference type="Gene3D" id="1.10.4080.10">
    <property type="entry name" value="ADP-ribosylation/Crystallin J1"/>
    <property type="match status" value="1"/>
</dbReference>
<dbReference type="PANTHER" id="PTHR16222:SF12">
    <property type="entry name" value="ADP-RIBOSYLGLYCOHYDROLASE-RELATED"/>
    <property type="match status" value="1"/>
</dbReference>
<evidence type="ECO:0000256" key="1">
    <source>
        <dbReference type="PIRSR" id="PIRSR605502-1"/>
    </source>
</evidence>
<proteinExistence type="predicted"/>
<evidence type="ECO:0000313" key="4">
    <source>
        <dbReference type="Proteomes" id="UP000239203"/>
    </source>
</evidence>
<dbReference type="OrthoDB" id="9798107at2"/>
<dbReference type="PANTHER" id="PTHR16222">
    <property type="entry name" value="ADP-RIBOSYLGLYCOHYDROLASE"/>
    <property type="match status" value="1"/>
</dbReference>
<sequence length="301" mass="31953">MLVHLAIGDAYGAGFEYAPAAFVTEHNTLERYVQHGKHAGITPGRYTDDTQMTLAVAELLVDGGPWTPEALADRFFEVFDRDPREGYASGFHGLLSDVDSGAELLRRLRPHSDKSGAAMRVSPVGLLPTVPDVLRYADIQARVTHDSPGGVASSQAAALAVFYCDRAPGPLADLPAWIASHVEGPWETPWRGTVGSAGMDSARAAITALAAHRTMSALLRACVAYTGDVDTVATIALAAASRSPEITDDLPAHLVDTLEDGPYGRAYLSTVDEKLTRGRPAPGPPGQPRQTSQEPDSLTSE</sequence>
<dbReference type="InterPro" id="IPR050792">
    <property type="entry name" value="ADP-ribosylglycohydrolase"/>
</dbReference>
<keyword evidence="4" id="KW-1185">Reference proteome</keyword>
<comment type="caution">
    <text evidence="3">The sequence shown here is derived from an EMBL/GenBank/DDBJ whole genome shotgun (WGS) entry which is preliminary data.</text>
</comment>
<dbReference type="SUPFAM" id="SSF101478">
    <property type="entry name" value="ADP-ribosylglycohydrolase"/>
    <property type="match status" value="1"/>
</dbReference>
<protein>
    <submittedName>
        <fullName evidence="3">ADP-ribosylglycohydrolase</fullName>
    </submittedName>
</protein>
<gene>
    <name evidence="3" type="ORF">CLV40_109227</name>
</gene>
<dbReference type="GO" id="GO:0046872">
    <property type="term" value="F:metal ion binding"/>
    <property type="evidence" value="ECO:0007669"/>
    <property type="project" value="UniProtKB-KW"/>
</dbReference>
<keyword evidence="1" id="KW-0479">Metal-binding</keyword>
<dbReference type="GO" id="GO:0016787">
    <property type="term" value="F:hydrolase activity"/>
    <property type="evidence" value="ECO:0007669"/>
    <property type="project" value="UniProtKB-KW"/>
</dbReference>
<feature type="binding site" evidence="1">
    <location>
        <position position="48"/>
    </location>
    <ligand>
        <name>Mg(2+)</name>
        <dbReference type="ChEBI" id="CHEBI:18420"/>
        <label>1</label>
    </ligand>
</feature>
<feature type="region of interest" description="Disordered" evidence="2">
    <location>
        <begin position="269"/>
        <end position="301"/>
    </location>
</feature>
<dbReference type="InterPro" id="IPR005502">
    <property type="entry name" value="Ribosyl_crysJ1"/>
</dbReference>
<evidence type="ECO:0000256" key="2">
    <source>
        <dbReference type="SAM" id="MobiDB-lite"/>
    </source>
</evidence>
<dbReference type="Proteomes" id="UP000239203">
    <property type="component" value="Unassembled WGS sequence"/>
</dbReference>
<dbReference type="InterPro" id="IPR036705">
    <property type="entry name" value="Ribosyl_crysJ1_sf"/>
</dbReference>